<gene>
    <name evidence="2" type="ORF">SHERM_00268</name>
</gene>
<organism evidence="2 3">
    <name type="scientific">Striga hermonthica</name>
    <name type="common">Purple witchweed</name>
    <name type="synonym">Buchnera hermonthica</name>
    <dbReference type="NCBI Taxonomy" id="68872"/>
    <lineage>
        <taxon>Eukaryota</taxon>
        <taxon>Viridiplantae</taxon>
        <taxon>Streptophyta</taxon>
        <taxon>Embryophyta</taxon>
        <taxon>Tracheophyta</taxon>
        <taxon>Spermatophyta</taxon>
        <taxon>Magnoliopsida</taxon>
        <taxon>eudicotyledons</taxon>
        <taxon>Gunneridae</taxon>
        <taxon>Pentapetalae</taxon>
        <taxon>asterids</taxon>
        <taxon>lamiids</taxon>
        <taxon>Lamiales</taxon>
        <taxon>Orobanchaceae</taxon>
        <taxon>Buchnereae</taxon>
        <taxon>Striga</taxon>
    </lineage>
</organism>
<evidence type="ECO:0000259" key="1">
    <source>
        <dbReference type="Pfam" id="PF14576"/>
    </source>
</evidence>
<protein>
    <submittedName>
        <fullName evidence="2">Protein SIEVE ELEMENT OCCLUSION B</fullName>
    </submittedName>
</protein>
<dbReference type="PANTHER" id="PTHR33232">
    <property type="entry name" value="PROTEIN SIEVE ELEMENT OCCLUSION B-LIKE"/>
    <property type="match status" value="1"/>
</dbReference>
<dbReference type="EMBL" id="CACSLK010030614">
    <property type="protein sequence ID" value="CAA0837873.1"/>
    <property type="molecule type" value="Genomic_DNA"/>
</dbReference>
<proteinExistence type="predicted"/>
<dbReference type="InterPro" id="IPR027942">
    <property type="entry name" value="SEO_N"/>
</dbReference>
<feature type="domain" description="Sieve element occlusion N-terminal" evidence="1">
    <location>
        <begin position="92"/>
        <end position="150"/>
    </location>
</feature>
<reference evidence="2" key="1">
    <citation type="submission" date="2019-12" db="EMBL/GenBank/DDBJ databases">
        <authorList>
            <person name="Scholes J."/>
        </authorList>
    </citation>
    <scope>NUCLEOTIDE SEQUENCE</scope>
</reference>
<keyword evidence="3" id="KW-1185">Reference proteome</keyword>
<dbReference type="PANTHER" id="PTHR33232:SF20">
    <property type="entry name" value="PROTEIN SIEVE ELEMENT OCCLUSION B-LIKE"/>
    <property type="match status" value="1"/>
</dbReference>
<evidence type="ECO:0000313" key="3">
    <source>
        <dbReference type="Proteomes" id="UP001153555"/>
    </source>
</evidence>
<dbReference type="Pfam" id="PF14576">
    <property type="entry name" value="SEO_N"/>
    <property type="match status" value="2"/>
</dbReference>
<sequence length="276" mass="32159">MELLKTLSSYSWDTKAVIVSAAFAINYGEFWLVEQLQTTNPLAKNIAALKDVPSIIEHAGDLKKRFEVVLNFLNQVLQVTHCIIMLKELRVHQPYMTSTAESWEIMNLAHKLLVIFEHLQNQLRKCIETMNKKKVEDASFAFRKLMESAHIDNMKLIDKNLVEKQEQIEALHLKYVLLLISNLELPQEELHIVHSIYNQHPMRHEYEVIWMPLVDPTAPLTPQETVFYDLRNNMPWHSVDHPSLVEPLAARYFRDVWGFMHTPMMVVLDPQGKPAN</sequence>
<comment type="caution">
    <text evidence="2">The sequence shown here is derived from an EMBL/GenBank/DDBJ whole genome shotgun (WGS) entry which is preliminary data.</text>
</comment>
<dbReference type="Proteomes" id="UP001153555">
    <property type="component" value="Unassembled WGS sequence"/>
</dbReference>
<dbReference type="AlphaFoldDB" id="A0A9N7NL74"/>
<name>A0A9N7NL74_STRHE</name>
<dbReference type="GO" id="GO:0010088">
    <property type="term" value="P:phloem development"/>
    <property type="evidence" value="ECO:0007669"/>
    <property type="project" value="InterPro"/>
</dbReference>
<dbReference type="OrthoDB" id="1854460at2759"/>
<feature type="domain" description="Sieve element occlusion N-terminal" evidence="1">
    <location>
        <begin position="1"/>
        <end position="90"/>
    </location>
</feature>
<dbReference type="InterPro" id="IPR039299">
    <property type="entry name" value="SEOA"/>
</dbReference>
<evidence type="ECO:0000313" key="2">
    <source>
        <dbReference type="EMBL" id="CAA0837873.1"/>
    </source>
</evidence>
<accession>A0A9N7NL74</accession>